<proteinExistence type="predicted"/>
<name>A0A2K3L5Z1_TRIPR</name>
<feature type="coiled-coil region" evidence="1">
    <location>
        <begin position="5"/>
        <end position="43"/>
    </location>
</feature>
<evidence type="ECO:0000313" key="3">
    <source>
        <dbReference type="Proteomes" id="UP000236291"/>
    </source>
</evidence>
<dbReference type="EMBL" id="ASHM01026757">
    <property type="protein sequence ID" value="PNX73923.1"/>
    <property type="molecule type" value="Genomic_DNA"/>
</dbReference>
<evidence type="ECO:0000313" key="2">
    <source>
        <dbReference type="EMBL" id="PNX73923.1"/>
    </source>
</evidence>
<evidence type="ECO:0000256" key="1">
    <source>
        <dbReference type="SAM" id="Coils"/>
    </source>
</evidence>
<reference evidence="2 3" key="1">
    <citation type="journal article" date="2014" name="Am. J. Bot.">
        <title>Genome assembly and annotation for red clover (Trifolium pratense; Fabaceae).</title>
        <authorList>
            <person name="Istvanek J."/>
            <person name="Jaros M."/>
            <person name="Krenek A."/>
            <person name="Repkova J."/>
        </authorList>
    </citation>
    <scope>NUCLEOTIDE SEQUENCE [LARGE SCALE GENOMIC DNA]</scope>
    <source>
        <strain evidence="3">cv. Tatra</strain>
        <tissue evidence="2">Young leaves</tissue>
    </source>
</reference>
<accession>A0A2K3L5Z1</accession>
<sequence>MTMAMEAMKSAKKKSAEAMKSANEKLVEAMNSAKAKIAEANDAENFIKWYEILMKNTSEICEEERRDHETHCNFIRGKLADM</sequence>
<comment type="caution">
    <text evidence="2">The sequence shown here is derived from an EMBL/GenBank/DDBJ whole genome shotgun (WGS) entry which is preliminary data.</text>
</comment>
<protein>
    <submittedName>
        <fullName evidence="2">Uncharacterized protein</fullName>
    </submittedName>
</protein>
<organism evidence="2 3">
    <name type="scientific">Trifolium pratense</name>
    <name type="common">Red clover</name>
    <dbReference type="NCBI Taxonomy" id="57577"/>
    <lineage>
        <taxon>Eukaryota</taxon>
        <taxon>Viridiplantae</taxon>
        <taxon>Streptophyta</taxon>
        <taxon>Embryophyta</taxon>
        <taxon>Tracheophyta</taxon>
        <taxon>Spermatophyta</taxon>
        <taxon>Magnoliopsida</taxon>
        <taxon>eudicotyledons</taxon>
        <taxon>Gunneridae</taxon>
        <taxon>Pentapetalae</taxon>
        <taxon>rosids</taxon>
        <taxon>fabids</taxon>
        <taxon>Fabales</taxon>
        <taxon>Fabaceae</taxon>
        <taxon>Papilionoideae</taxon>
        <taxon>50 kb inversion clade</taxon>
        <taxon>NPAAA clade</taxon>
        <taxon>Hologalegina</taxon>
        <taxon>IRL clade</taxon>
        <taxon>Trifolieae</taxon>
        <taxon>Trifolium</taxon>
    </lineage>
</organism>
<reference evidence="2 3" key="2">
    <citation type="journal article" date="2017" name="Front. Plant Sci.">
        <title>Gene Classification and Mining of Molecular Markers Useful in Red Clover (Trifolium pratense) Breeding.</title>
        <authorList>
            <person name="Istvanek J."/>
            <person name="Dluhosova J."/>
            <person name="Dluhos P."/>
            <person name="Patkova L."/>
            <person name="Nedelnik J."/>
            <person name="Repkova J."/>
        </authorList>
    </citation>
    <scope>NUCLEOTIDE SEQUENCE [LARGE SCALE GENOMIC DNA]</scope>
    <source>
        <strain evidence="3">cv. Tatra</strain>
        <tissue evidence="2">Young leaves</tissue>
    </source>
</reference>
<keyword evidence="1" id="KW-0175">Coiled coil</keyword>
<gene>
    <name evidence="2" type="ORF">L195_g029833</name>
</gene>
<dbReference type="Proteomes" id="UP000236291">
    <property type="component" value="Unassembled WGS sequence"/>
</dbReference>
<dbReference type="AlphaFoldDB" id="A0A2K3L5Z1"/>